<dbReference type="NCBIfam" id="TIGR01635">
    <property type="entry name" value="tail_comp_S"/>
    <property type="match status" value="1"/>
</dbReference>
<dbReference type="Pfam" id="PF05069">
    <property type="entry name" value="Phage_tail_S"/>
    <property type="match status" value="1"/>
</dbReference>
<dbReference type="KEGG" id="son:SO_2690"/>
<dbReference type="OrthoDB" id="2081253at2"/>
<keyword evidence="2" id="KW-1185">Reference proteome</keyword>
<reference evidence="1 2" key="2">
    <citation type="journal article" date="2005" name="Proteomics">
        <title>Global detection and characterization of hypothetical proteins in Shewanella oneidensis MR-1 using LC-MS based proteomics.</title>
        <authorList>
            <person name="Elias D.A."/>
            <person name="Monroe M.E."/>
            <person name="Marshall M.J."/>
            <person name="Romine M.F."/>
            <person name="Belieav A.S."/>
            <person name="Fredrickson J.K."/>
            <person name="Anderson G.A."/>
            <person name="Smith R.D."/>
            <person name="Lipton M.S."/>
        </authorList>
    </citation>
    <scope>NUCLEOTIDE SEQUENCE [LARGE SCALE GENOMIC DNA]</scope>
    <source>
        <strain evidence="2">ATCC 700550 / JCM 31522 / CIP 106686 / LMG 19005 / NCIMB 14063 / MR-1</strain>
    </source>
</reference>
<name>Q8EDQ3_SHEON</name>
<dbReference type="STRING" id="211586.SO_2690"/>
<evidence type="ECO:0000313" key="1">
    <source>
        <dbReference type="EMBL" id="AAN55718.2"/>
    </source>
</evidence>
<dbReference type="eggNOG" id="COG5005">
    <property type="taxonomic scope" value="Bacteria"/>
</dbReference>
<reference evidence="1 2" key="1">
    <citation type="journal article" date="2002" name="Nat. Biotechnol.">
        <title>Genome sequence of the dissimilatory metal ion-reducing bacterium Shewanella oneidensis.</title>
        <authorList>
            <person name="Heidelberg J.F."/>
            <person name="Paulsen I.T."/>
            <person name="Nelson K.E."/>
            <person name="Gaidos E.J."/>
            <person name="Nelson W.C."/>
            <person name="Read T.D."/>
            <person name="Eisen J.A."/>
            <person name="Seshadri R."/>
            <person name="Ward N."/>
            <person name="Methe B."/>
            <person name="Clayton R.A."/>
            <person name="Meyer T."/>
            <person name="Tsapin A."/>
            <person name="Scott J."/>
            <person name="Beanan M."/>
            <person name="Brinkac L."/>
            <person name="Daugherty S."/>
            <person name="DeBoy R.T."/>
            <person name="Dodson R.J."/>
            <person name="Durkin A.S."/>
            <person name="Haft D.H."/>
            <person name="Kolonay J.F."/>
            <person name="Madupu R."/>
            <person name="Peterson J.D."/>
            <person name="Umayam L.A."/>
            <person name="White O."/>
            <person name="Wolf A.M."/>
            <person name="Vamathevan J."/>
            <person name="Weidman J."/>
            <person name="Impraim M."/>
            <person name="Lee K."/>
            <person name="Berry K."/>
            <person name="Lee C."/>
            <person name="Mueller J."/>
            <person name="Khouri H."/>
            <person name="Gill J."/>
            <person name="Utterback T.R."/>
            <person name="McDonald L.A."/>
            <person name="Feldblyum T.V."/>
            <person name="Smith H.O."/>
            <person name="Venter J.C."/>
            <person name="Nealson K.H."/>
            <person name="Fraser C.M."/>
        </authorList>
    </citation>
    <scope>NUCLEOTIDE SEQUENCE [LARGE SCALE GENOMIC DNA]</scope>
    <source>
        <strain evidence="2">ATCC 700550 / JCM 31522 / CIP 106686 / LMG 19005 / NCIMB 14063 / MR-1</strain>
    </source>
</reference>
<gene>
    <name evidence="1" type="primary">gpG</name>
    <name evidence="1" type="ordered locus">SO_2690</name>
</gene>
<dbReference type="HOGENOM" id="CLU_117141_2_0_6"/>
<accession>Q8EDQ3</accession>
<protein>
    <submittedName>
        <fullName evidence="1">Mu phage tail completion protein GpG</fullName>
    </submittedName>
</protein>
<dbReference type="AlphaFoldDB" id="Q8EDQ3"/>
<dbReference type="EMBL" id="AE014299">
    <property type="protein sequence ID" value="AAN55718.2"/>
    <property type="molecule type" value="Genomic_DNA"/>
</dbReference>
<dbReference type="RefSeq" id="WP_011072637.1">
    <property type="nucleotide sequence ID" value="NC_004347.2"/>
</dbReference>
<sequence>MSLNVEVSGVELQRYQQLMDTLGDPKHKAELLDALGGIVESQTRRRIADEKSAPDGSSWPAWSDAYSKTRHGNQSLLRGGGDLLDSIQYIVEKNQVRIGSPLPYAAVHQDGFSGAVQVDAHTRLITQAFGKALAFPVYQQVSAFTRMMNIPQREFLGLSRDNQQEVYAVLGSFWGDLMAGAAQ</sequence>
<reference evidence="1 2" key="4">
    <citation type="journal article" date="2011" name="BMC Genomics">
        <title>Genome-wide protein localization prediction strategies for gram negative bacteria.</title>
        <authorList>
            <person name="Romine M.F."/>
        </authorList>
    </citation>
    <scope>NUCLEOTIDE SEQUENCE [LARGE SCALE GENOMIC DNA]</scope>
    <source>
        <strain evidence="2">ATCC 700550 / JCM 31522 / CIP 106686 / LMG 19005 / NCIMB 14063 / MR-1</strain>
    </source>
</reference>
<evidence type="ECO:0000313" key="2">
    <source>
        <dbReference type="Proteomes" id="UP000008186"/>
    </source>
</evidence>
<dbReference type="BioCyc" id="SONE211586:G1GMP-2475-MONOMER"/>
<dbReference type="PaxDb" id="211586-SO_2690"/>
<proteinExistence type="predicted"/>
<dbReference type="PATRIC" id="fig|211586.12.peg.2592"/>
<dbReference type="Proteomes" id="UP000008186">
    <property type="component" value="Chromosome"/>
</dbReference>
<reference evidence="1 2" key="3">
    <citation type="journal article" date="2008" name="Appl. Environ. Microbiol.">
        <title>Identification of mobile elements and pseudogenes in the Shewanella oneidensis MR-1 genome.</title>
        <authorList>
            <person name="Romine M.F."/>
            <person name="Carlson T.S."/>
            <person name="Norbeck A.D."/>
            <person name="McCue L.A."/>
            <person name="Lipton M.S."/>
        </authorList>
    </citation>
    <scope>NUCLEOTIDE SEQUENCE [LARGE SCALE GENOMIC DNA]</scope>
    <source>
        <strain evidence="2">ATCC 700550 / JCM 31522 / CIP 106686 / LMG 19005 / NCIMB 14063 / MR-1</strain>
    </source>
</reference>
<dbReference type="InterPro" id="IPR006522">
    <property type="entry name" value="Phage_virion_morphogenesis"/>
</dbReference>
<organism evidence="1 2">
    <name type="scientific">Shewanella oneidensis (strain ATCC 700550 / JCM 31522 / CIP 106686 / LMG 19005 / NCIMB 14063 / MR-1)</name>
    <dbReference type="NCBI Taxonomy" id="211586"/>
    <lineage>
        <taxon>Bacteria</taxon>
        <taxon>Pseudomonadati</taxon>
        <taxon>Pseudomonadota</taxon>
        <taxon>Gammaproteobacteria</taxon>
        <taxon>Alteromonadales</taxon>
        <taxon>Shewanellaceae</taxon>
        <taxon>Shewanella</taxon>
    </lineage>
</organism>